<dbReference type="PROSITE" id="PS50056">
    <property type="entry name" value="TYR_PHOSPHATASE_2"/>
    <property type="match status" value="1"/>
</dbReference>
<dbReference type="EMBL" id="JBHTCG010000002">
    <property type="protein sequence ID" value="MFC7381202.1"/>
    <property type="molecule type" value="Genomic_DNA"/>
</dbReference>
<dbReference type="EC" id="3.1.3.48" evidence="3"/>
<keyword evidence="3" id="KW-0378">Hydrolase</keyword>
<protein>
    <submittedName>
        <fullName evidence="3">Tyrosine-protein phosphatase</fullName>
        <ecNumber evidence="3">3.1.3.48</ecNumber>
    </submittedName>
</protein>
<gene>
    <name evidence="3" type="ORF">ACFQSB_03215</name>
</gene>
<comment type="caution">
    <text evidence="3">The sequence shown here is derived from an EMBL/GenBank/DDBJ whole genome shotgun (WGS) entry which is preliminary data.</text>
</comment>
<evidence type="ECO:0000259" key="2">
    <source>
        <dbReference type="PROSITE" id="PS50056"/>
    </source>
</evidence>
<dbReference type="Proteomes" id="UP001596496">
    <property type="component" value="Unassembled WGS sequence"/>
</dbReference>
<dbReference type="InterPro" id="IPR029021">
    <property type="entry name" value="Prot-tyrosine_phosphatase-like"/>
</dbReference>
<dbReference type="InterPro" id="IPR000387">
    <property type="entry name" value="Tyr_Pase_dom"/>
</dbReference>
<reference evidence="4" key="1">
    <citation type="journal article" date="2019" name="Int. J. Syst. Evol. Microbiol.">
        <title>The Global Catalogue of Microorganisms (GCM) 10K type strain sequencing project: providing services to taxonomists for standard genome sequencing and annotation.</title>
        <authorList>
            <consortium name="The Broad Institute Genomics Platform"/>
            <consortium name="The Broad Institute Genome Sequencing Center for Infectious Disease"/>
            <person name="Wu L."/>
            <person name="Ma J."/>
        </authorList>
    </citation>
    <scope>NUCLEOTIDE SEQUENCE [LARGE SCALE GENOMIC DNA]</scope>
    <source>
        <strain evidence="4">CECT 7649</strain>
    </source>
</reference>
<evidence type="ECO:0000256" key="1">
    <source>
        <dbReference type="SAM" id="MobiDB-lite"/>
    </source>
</evidence>
<dbReference type="PROSITE" id="PS00383">
    <property type="entry name" value="TYR_PHOSPHATASE_1"/>
    <property type="match status" value="1"/>
</dbReference>
<dbReference type="InterPro" id="IPR026893">
    <property type="entry name" value="Tyr/Ser_Pase_IphP-type"/>
</dbReference>
<organism evidence="3 4">
    <name type="scientific">Sphaerisporangium rhizosphaerae</name>
    <dbReference type="NCBI Taxonomy" id="2269375"/>
    <lineage>
        <taxon>Bacteria</taxon>
        <taxon>Bacillati</taxon>
        <taxon>Actinomycetota</taxon>
        <taxon>Actinomycetes</taxon>
        <taxon>Streptosporangiales</taxon>
        <taxon>Streptosporangiaceae</taxon>
        <taxon>Sphaerisporangium</taxon>
    </lineage>
</organism>
<dbReference type="GO" id="GO:0004725">
    <property type="term" value="F:protein tyrosine phosphatase activity"/>
    <property type="evidence" value="ECO:0007669"/>
    <property type="project" value="UniProtKB-EC"/>
</dbReference>
<dbReference type="Gene3D" id="3.90.190.10">
    <property type="entry name" value="Protein tyrosine phosphatase superfamily"/>
    <property type="match status" value="1"/>
</dbReference>
<dbReference type="Pfam" id="PF13350">
    <property type="entry name" value="Y_phosphatase3"/>
    <property type="match status" value="1"/>
</dbReference>
<evidence type="ECO:0000313" key="3">
    <source>
        <dbReference type="EMBL" id="MFC7381202.1"/>
    </source>
</evidence>
<dbReference type="SUPFAM" id="SSF52799">
    <property type="entry name" value="(Phosphotyrosine protein) phosphatases II"/>
    <property type="match status" value="2"/>
</dbReference>
<sequence length="290" mass="31626">MNELTRWIALDGAVNVRDLGGLPTIDGRTTRFGRVMRSDNLQGLTDADVQRLVGELKLRDVVDLRSSAEVELEGPGPLTRVPEVSIHHLTLFPEGGRHTDVEADTPAQDADPVEGTAAGAGNGPDGRARPRIEGDRVLPWQTRNEERAEIRVLGFYYAYLLDRPDSVLAALRVPAYGDGSALVHCAAGKDRTGVVCALALSVAGVARDAIVADYAATGERMEAILARLRASDTYRDDLDSRPADSHLPRPEYMDHFLQMLETRDDGPLGWLARNGWTPEDSAALRSRLLD</sequence>
<dbReference type="InterPro" id="IPR016130">
    <property type="entry name" value="Tyr_Pase_AS"/>
</dbReference>
<name>A0ABW2NY80_9ACTN</name>
<keyword evidence="4" id="KW-1185">Reference proteome</keyword>
<evidence type="ECO:0000313" key="4">
    <source>
        <dbReference type="Proteomes" id="UP001596496"/>
    </source>
</evidence>
<feature type="region of interest" description="Disordered" evidence="1">
    <location>
        <begin position="99"/>
        <end position="131"/>
    </location>
</feature>
<feature type="domain" description="Tyrosine specific protein phosphatases" evidence="2">
    <location>
        <begin position="165"/>
        <end position="200"/>
    </location>
</feature>
<accession>A0ABW2NY80</accession>
<proteinExistence type="predicted"/>
<dbReference type="RefSeq" id="WP_380824134.1">
    <property type="nucleotide sequence ID" value="NZ_JBHTCG010000002.1"/>
</dbReference>